<reference evidence="1 2" key="1">
    <citation type="submission" date="2021-06" db="EMBL/GenBank/DDBJ databases">
        <title>Description of novel taxa of the family Lachnospiraceae.</title>
        <authorList>
            <person name="Chaplin A.V."/>
            <person name="Sokolova S.R."/>
            <person name="Pikina A.P."/>
            <person name="Korzhanova M."/>
            <person name="Belova V."/>
            <person name="Korostin D."/>
            <person name="Efimov B.A."/>
        </authorList>
    </citation>
    <scope>NUCLEOTIDE SEQUENCE [LARGE SCALE GENOMIC DNA]</scope>
    <source>
        <strain evidence="1 2">ASD4241</strain>
    </source>
</reference>
<sequence>MQEPQIGDFAVCIDGHAGIVTAVKDSPYGRMIFVIEADGRVYHFPLDMLDN</sequence>
<comment type="caution">
    <text evidence="1">The sequence shown here is derived from an EMBL/GenBank/DDBJ whole genome shotgun (WGS) entry which is preliminary data.</text>
</comment>
<name>A0ABS6K1T6_9FIRM</name>
<dbReference type="EMBL" id="JAHQCX010000001">
    <property type="protein sequence ID" value="MBU9724417.1"/>
    <property type="molecule type" value="Genomic_DNA"/>
</dbReference>
<dbReference type="Proteomes" id="UP001314681">
    <property type="component" value="Unassembled WGS sequence"/>
</dbReference>
<evidence type="ECO:0008006" key="3">
    <source>
        <dbReference type="Google" id="ProtNLM"/>
    </source>
</evidence>
<dbReference type="RefSeq" id="WP_238726006.1">
    <property type="nucleotide sequence ID" value="NZ_JAHQCX010000001.1"/>
</dbReference>
<accession>A0ABS6K1T6</accession>
<protein>
    <recommendedName>
        <fullName evidence="3">DUF4926 domain-containing protein</fullName>
    </recommendedName>
</protein>
<evidence type="ECO:0000313" key="1">
    <source>
        <dbReference type="EMBL" id="MBU9724417.1"/>
    </source>
</evidence>
<organism evidence="1 2">
    <name type="scientific">Diplocloster modestus</name>
    <dbReference type="NCBI Taxonomy" id="2850322"/>
    <lineage>
        <taxon>Bacteria</taxon>
        <taxon>Bacillati</taxon>
        <taxon>Bacillota</taxon>
        <taxon>Clostridia</taxon>
        <taxon>Lachnospirales</taxon>
        <taxon>Lachnospiraceae</taxon>
        <taxon>Diplocloster</taxon>
    </lineage>
</organism>
<proteinExistence type="predicted"/>
<evidence type="ECO:0000313" key="2">
    <source>
        <dbReference type="Proteomes" id="UP001314681"/>
    </source>
</evidence>
<gene>
    <name evidence="1" type="ORF">KTH90_00165</name>
</gene>
<keyword evidence="2" id="KW-1185">Reference proteome</keyword>